<organism evidence="1 2">
    <name type="scientific">Alteriqipengyuania halimionae</name>
    <dbReference type="NCBI Taxonomy" id="1926630"/>
    <lineage>
        <taxon>Bacteria</taxon>
        <taxon>Pseudomonadati</taxon>
        <taxon>Pseudomonadota</taxon>
        <taxon>Alphaproteobacteria</taxon>
        <taxon>Sphingomonadales</taxon>
        <taxon>Erythrobacteraceae</taxon>
        <taxon>Alteriqipengyuania</taxon>
    </lineage>
</organism>
<dbReference type="AlphaFoldDB" id="A0A6I4U7Y9"/>
<reference evidence="1 2" key="1">
    <citation type="submission" date="2019-12" db="EMBL/GenBank/DDBJ databases">
        <title>Genomic-based taxomic classification of the family Erythrobacteraceae.</title>
        <authorList>
            <person name="Xu L."/>
        </authorList>
    </citation>
    <scope>NUCLEOTIDE SEQUENCE [LARGE SCALE GENOMIC DNA]</scope>
    <source>
        <strain evidence="1 2">LMG 29519</strain>
    </source>
</reference>
<dbReference type="InterPro" id="IPR021251">
    <property type="entry name" value="DUF2793"/>
</dbReference>
<sequence>MSDSLSFDDTSPRWALPFLFAGQAQKEIFVNEALSRLDMLLHPLVEGRRSNPPASPQEGEAWIVDSGASGTWAGHDAEIACRQSGNWVFAAPQVGMTVHDRSTGERWIYVEAWEAAPAAVTVSGGSTVDVEARAAIGAIVAALSHYGLMCQS</sequence>
<evidence type="ECO:0000313" key="2">
    <source>
        <dbReference type="Proteomes" id="UP000429229"/>
    </source>
</evidence>
<protein>
    <submittedName>
        <fullName evidence="1">DUF2793 domain-containing protein</fullName>
    </submittedName>
</protein>
<name>A0A6I4U7Y9_9SPHN</name>
<keyword evidence="2" id="KW-1185">Reference proteome</keyword>
<gene>
    <name evidence="1" type="ORF">GRI68_12570</name>
</gene>
<dbReference type="OrthoDB" id="564699at2"/>
<dbReference type="Pfam" id="PF10983">
    <property type="entry name" value="DUF2793"/>
    <property type="match status" value="1"/>
</dbReference>
<dbReference type="Proteomes" id="UP000429229">
    <property type="component" value="Unassembled WGS sequence"/>
</dbReference>
<proteinExistence type="predicted"/>
<dbReference type="EMBL" id="WTYR01000001">
    <property type="protein sequence ID" value="MXP11013.1"/>
    <property type="molecule type" value="Genomic_DNA"/>
</dbReference>
<evidence type="ECO:0000313" key="1">
    <source>
        <dbReference type="EMBL" id="MXP11013.1"/>
    </source>
</evidence>
<accession>A0A6I4U7Y9</accession>
<dbReference type="RefSeq" id="WP_160617588.1">
    <property type="nucleotide sequence ID" value="NZ_WTYR01000001.1"/>
</dbReference>
<comment type="caution">
    <text evidence="1">The sequence shown here is derived from an EMBL/GenBank/DDBJ whole genome shotgun (WGS) entry which is preliminary data.</text>
</comment>